<evidence type="ECO:0000256" key="5">
    <source>
        <dbReference type="ARBA" id="ARBA00023136"/>
    </source>
</evidence>
<gene>
    <name evidence="9" type="ORF">HYPSUDRAFT_88628</name>
</gene>
<dbReference type="SMART" id="SM00321">
    <property type="entry name" value="WSC"/>
    <property type="match status" value="1"/>
</dbReference>
<reference evidence="10" key="1">
    <citation type="submission" date="2014-04" db="EMBL/GenBank/DDBJ databases">
        <title>Evolutionary Origins and Diversification of the Mycorrhizal Mutualists.</title>
        <authorList>
            <consortium name="DOE Joint Genome Institute"/>
            <consortium name="Mycorrhizal Genomics Consortium"/>
            <person name="Kohler A."/>
            <person name="Kuo A."/>
            <person name="Nagy L.G."/>
            <person name="Floudas D."/>
            <person name="Copeland A."/>
            <person name="Barry K.W."/>
            <person name="Cichocki N."/>
            <person name="Veneault-Fourrey C."/>
            <person name="LaButti K."/>
            <person name="Lindquist E.A."/>
            <person name="Lipzen A."/>
            <person name="Lundell T."/>
            <person name="Morin E."/>
            <person name="Murat C."/>
            <person name="Riley R."/>
            <person name="Ohm R."/>
            <person name="Sun H."/>
            <person name="Tunlid A."/>
            <person name="Henrissat B."/>
            <person name="Grigoriev I.V."/>
            <person name="Hibbett D.S."/>
            <person name="Martin F."/>
        </authorList>
    </citation>
    <scope>NUCLEOTIDE SEQUENCE [LARGE SCALE GENOMIC DNA]</scope>
    <source>
        <strain evidence="10">FD-334 SS-4</strain>
    </source>
</reference>
<dbReference type="PROSITE" id="PS51212">
    <property type="entry name" value="WSC"/>
    <property type="match status" value="2"/>
</dbReference>
<accession>A0A0D2PKN7</accession>
<protein>
    <recommendedName>
        <fullName evidence="8">WSC domain-containing protein</fullName>
    </recommendedName>
</protein>
<evidence type="ECO:0000313" key="10">
    <source>
        <dbReference type="Proteomes" id="UP000054270"/>
    </source>
</evidence>
<evidence type="ECO:0000313" key="9">
    <source>
        <dbReference type="EMBL" id="KJA20530.1"/>
    </source>
</evidence>
<dbReference type="STRING" id="945553.A0A0D2PKN7"/>
<dbReference type="OrthoDB" id="5985073at2759"/>
<dbReference type="PANTHER" id="PTHR24269:SF16">
    <property type="entry name" value="PROTEIN SLG1"/>
    <property type="match status" value="1"/>
</dbReference>
<feature type="domain" description="WSC" evidence="8">
    <location>
        <begin position="129"/>
        <end position="225"/>
    </location>
</feature>
<proteinExistence type="predicted"/>
<evidence type="ECO:0000259" key="8">
    <source>
        <dbReference type="PROSITE" id="PS51212"/>
    </source>
</evidence>
<dbReference type="AlphaFoldDB" id="A0A0D2PKN7"/>
<dbReference type="GO" id="GO:0005886">
    <property type="term" value="C:plasma membrane"/>
    <property type="evidence" value="ECO:0007669"/>
    <property type="project" value="TreeGrafter"/>
</dbReference>
<keyword evidence="5" id="KW-0472">Membrane</keyword>
<evidence type="ECO:0000256" key="6">
    <source>
        <dbReference type="ARBA" id="ARBA00023180"/>
    </source>
</evidence>
<keyword evidence="2" id="KW-0812">Transmembrane</keyword>
<keyword evidence="6" id="KW-0325">Glycoprotein</keyword>
<dbReference type="Pfam" id="PF01822">
    <property type="entry name" value="WSC"/>
    <property type="match status" value="1"/>
</dbReference>
<comment type="subcellular location">
    <subcellularLocation>
        <location evidence="1">Membrane</location>
        <topology evidence="1">Single-pass membrane protein</topology>
    </subcellularLocation>
</comment>
<keyword evidence="10" id="KW-1185">Reference proteome</keyword>
<evidence type="ECO:0000256" key="1">
    <source>
        <dbReference type="ARBA" id="ARBA00004167"/>
    </source>
</evidence>
<evidence type="ECO:0000256" key="4">
    <source>
        <dbReference type="ARBA" id="ARBA00022989"/>
    </source>
</evidence>
<dbReference type="PANTHER" id="PTHR24269">
    <property type="entry name" value="KREMEN PROTEIN"/>
    <property type="match status" value="1"/>
</dbReference>
<sequence length="225" mass="23420">MLLELILLVGVNAILTRAQYSFVGCIAQGTFGSRLALLGPQVTTDIMDVNFCQQACLTVNANFAAVYNGCVIIMVSRRMCGNTTTNNGASGALINPGNCATPCVANPRDSCGDTHSAGLYSRTSVTTNGWISAGCFTDNSTFPALPTLAASSNFNSMEFCTSTCSELGFSIAGMEMTQCFCGNDLLSSDGIAGQRANQVDCNSPCLGASSQFCGGVNRLSIWTTG</sequence>
<dbReference type="InterPro" id="IPR051836">
    <property type="entry name" value="Kremen_rcpt"/>
</dbReference>
<feature type="chain" id="PRO_5002249511" description="WSC domain-containing protein" evidence="7">
    <location>
        <begin position="19"/>
        <end position="225"/>
    </location>
</feature>
<evidence type="ECO:0000256" key="7">
    <source>
        <dbReference type="SAM" id="SignalP"/>
    </source>
</evidence>
<dbReference type="InterPro" id="IPR002889">
    <property type="entry name" value="WSC_carb-bd"/>
</dbReference>
<evidence type="ECO:0000256" key="2">
    <source>
        <dbReference type="ARBA" id="ARBA00022692"/>
    </source>
</evidence>
<keyword evidence="3 7" id="KW-0732">Signal</keyword>
<organism evidence="9 10">
    <name type="scientific">Hypholoma sublateritium (strain FD-334 SS-4)</name>
    <dbReference type="NCBI Taxonomy" id="945553"/>
    <lineage>
        <taxon>Eukaryota</taxon>
        <taxon>Fungi</taxon>
        <taxon>Dikarya</taxon>
        <taxon>Basidiomycota</taxon>
        <taxon>Agaricomycotina</taxon>
        <taxon>Agaricomycetes</taxon>
        <taxon>Agaricomycetidae</taxon>
        <taxon>Agaricales</taxon>
        <taxon>Agaricineae</taxon>
        <taxon>Strophariaceae</taxon>
        <taxon>Hypholoma</taxon>
    </lineage>
</organism>
<feature type="domain" description="WSC" evidence="8">
    <location>
        <begin position="19"/>
        <end position="124"/>
    </location>
</feature>
<dbReference type="Proteomes" id="UP000054270">
    <property type="component" value="Unassembled WGS sequence"/>
</dbReference>
<dbReference type="EMBL" id="KN817566">
    <property type="protein sequence ID" value="KJA20530.1"/>
    <property type="molecule type" value="Genomic_DNA"/>
</dbReference>
<feature type="signal peptide" evidence="7">
    <location>
        <begin position="1"/>
        <end position="18"/>
    </location>
</feature>
<keyword evidence="4" id="KW-1133">Transmembrane helix</keyword>
<name>A0A0D2PKN7_HYPSF</name>
<evidence type="ECO:0000256" key="3">
    <source>
        <dbReference type="ARBA" id="ARBA00022729"/>
    </source>
</evidence>